<dbReference type="RefSeq" id="WP_047941023.1">
    <property type="nucleotide sequence ID" value="NZ_JAMAUJ010000003.1"/>
</dbReference>
<keyword evidence="3" id="KW-1185">Reference proteome</keyword>
<accession>A0A0J1IP06</accession>
<dbReference type="PATRIC" id="fig|1397.4.peg.3324"/>
<dbReference type="GO" id="GO:0016020">
    <property type="term" value="C:membrane"/>
    <property type="evidence" value="ECO:0007669"/>
    <property type="project" value="InterPro"/>
</dbReference>
<evidence type="ECO:0000313" key="3">
    <source>
        <dbReference type="Proteomes" id="UP000036045"/>
    </source>
</evidence>
<dbReference type="OrthoDB" id="2388036at2"/>
<organism evidence="2 3">
    <name type="scientific">Niallia circulans</name>
    <name type="common">Bacillus circulans</name>
    <dbReference type="NCBI Taxonomy" id="1397"/>
    <lineage>
        <taxon>Bacteria</taxon>
        <taxon>Bacillati</taxon>
        <taxon>Bacillota</taxon>
        <taxon>Bacilli</taxon>
        <taxon>Bacillales</taxon>
        <taxon>Bacillaceae</taxon>
        <taxon>Niallia</taxon>
    </lineage>
</organism>
<dbReference type="EMBL" id="LDPH01000003">
    <property type="protein sequence ID" value="KLV27702.1"/>
    <property type="molecule type" value="Genomic_DNA"/>
</dbReference>
<dbReference type="AlphaFoldDB" id="A0A0J1IP06"/>
<feature type="domain" description="Regulatory protein YycH-like" evidence="1">
    <location>
        <begin position="51"/>
        <end position="250"/>
    </location>
</feature>
<comment type="caution">
    <text evidence="2">The sequence shown here is derived from an EMBL/GenBank/DDBJ whole genome shotgun (WGS) entry which is preliminary data.</text>
</comment>
<dbReference type="Proteomes" id="UP000036045">
    <property type="component" value="Unassembled WGS sequence"/>
</dbReference>
<name>A0A0J1IP06_NIACI</name>
<sequence length="266" mass="30952">MDWSKIKTIFIIAFLLLDVYLIYEYVKIKEYQRADDLPTEPPTHTLSRLGIDYDKEKLPVNNVKDQYLSAKSKKFTDDEIKKLEKGLLSGQEITVRDSIYLQAVLEKPISIDKEFDPDDLTDFLLNSVLNGAEYRFLEKKGNTIKYYQQHAGKTLYRNPKAELTFNVNEENKIVSYNQTYLENIKEMDKEEVIMQPPDAILNLFKNNFIESGSYVSHIELGYYTQLDTSAQLLAPTWKVTVNEEDFYVNALDGQVIQPETEEMKVE</sequence>
<evidence type="ECO:0000259" key="1">
    <source>
        <dbReference type="Pfam" id="PF09648"/>
    </source>
</evidence>
<dbReference type="Gene3D" id="2.40.128.690">
    <property type="entry name" value="YycH protein, domain 3-like"/>
    <property type="match status" value="1"/>
</dbReference>
<proteinExistence type="predicted"/>
<dbReference type="InterPro" id="IPR018604">
    <property type="entry name" value="YycI-like"/>
</dbReference>
<gene>
    <name evidence="2" type="ORF">ABW02_06045</name>
</gene>
<reference evidence="2 3" key="1">
    <citation type="submission" date="2015-05" db="EMBL/GenBank/DDBJ databases">
        <title>Whole genome sequence and identification of bacterial endophytes from Costus igneus.</title>
        <authorList>
            <person name="Lee Y.P."/>
            <person name="Gan H.M."/>
            <person name="Eng W."/>
            <person name="Wheatley M.S."/>
            <person name="Caraballo A."/>
            <person name="Polter S."/>
            <person name="Savka M.A."/>
            <person name="Hudson A.O."/>
        </authorList>
    </citation>
    <scope>NUCLEOTIDE SEQUENCE [LARGE SCALE GENOMIC DNA]</scope>
    <source>
        <strain evidence="2 3">RIT379</strain>
    </source>
</reference>
<dbReference type="Pfam" id="PF09648">
    <property type="entry name" value="YycI"/>
    <property type="match status" value="1"/>
</dbReference>
<protein>
    <recommendedName>
        <fullName evidence="1">Regulatory protein YycH-like domain-containing protein</fullName>
    </recommendedName>
</protein>
<evidence type="ECO:0000313" key="2">
    <source>
        <dbReference type="EMBL" id="KLV27702.1"/>
    </source>
</evidence>